<evidence type="ECO:0000313" key="1">
    <source>
        <dbReference type="EMBL" id="DAF65449.1"/>
    </source>
</evidence>
<name>A0A8S5TQN2_9CAUD</name>
<accession>A0A8S5TQN2</accession>
<proteinExistence type="predicted"/>
<organism evidence="1">
    <name type="scientific">Siphoviridae sp. ctbbV81</name>
    <dbReference type="NCBI Taxonomy" id="2827900"/>
    <lineage>
        <taxon>Viruses</taxon>
        <taxon>Duplodnaviria</taxon>
        <taxon>Heunggongvirae</taxon>
        <taxon>Uroviricota</taxon>
        <taxon>Caudoviricetes</taxon>
    </lineage>
</organism>
<sequence>MLNNAYTGAFYGLNIDISSESVEELEKIAVTKGFGIIKVYQGNQEVKFEPANIIFRFPEDYEV</sequence>
<reference evidence="1" key="1">
    <citation type="journal article" date="2021" name="Proc. Natl. Acad. Sci. U.S.A.">
        <title>A Catalog of Tens of Thousands of Viruses from Human Metagenomes Reveals Hidden Associations with Chronic Diseases.</title>
        <authorList>
            <person name="Tisza M.J."/>
            <person name="Buck C.B."/>
        </authorList>
    </citation>
    <scope>NUCLEOTIDE SEQUENCE</scope>
    <source>
        <strain evidence="1">CtbbV81</strain>
    </source>
</reference>
<protein>
    <submittedName>
        <fullName evidence="1">Uncharacterized protein</fullName>
    </submittedName>
</protein>
<dbReference type="EMBL" id="BK032878">
    <property type="protein sequence ID" value="DAF65449.1"/>
    <property type="molecule type" value="Genomic_DNA"/>
</dbReference>